<dbReference type="OrthoDB" id="3358948at2"/>
<organism evidence="2 3">
    <name type="scientific">Kribbella jejuensis</name>
    <dbReference type="NCBI Taxonomy" id="236068"/>
    <lineage>
        <taxon>Bacteria</taxon>
        <taxon>Bacillati</taxon>
        <taxon>Actinomycetota</taxon>
        <taxon>Actinomycetes</taxon>
        <taxon>Propionibacteriales</taxon>
        <taxon>Kribbellaceae</taxon>
        <taxon>Kribbella</taxon>
    </lineage>
</organism>
<keyword evidence="3" id="KW-1185">Reference proteome</keyword>
<proteinExistence type="predicted"/>
<name>A0A542DAQ9_9ACTN</name>
<dbReference type="InterPro" id="IPR007345">
    <property type="entry name" value="Polysacch_pyruvyl_Trfase"/>
</dbReference>
<feature type="domain" description="Polysaccharide pyruvyl transferase" evidence="1">
    <location>
        <begin position="20"/>
        <end position="337"/>
    </location>
</feature>
<dbReference type="SUPFAM" id="SSF53756">
    <property type="entry name" value="UDP-Glycosyltransferase/glycogen phosphorylase"/>
    <property type="match status" value="1"/>
</dbReference>
<protein>
    <submittedName>
        <fullName evidence="2">Polysaccharide pyruvyl transferase WcaK-like protein</fullName>
    </submittedName>
</protein>
<evidence type="ECO:0000313" key="3">
    <source>
        <dbReference type="Proteomes" id="UP000316298"/>
    </source>
</evidence>
<evidence type="ECO:0000259" key="1">
    <source>
        <dbReference type="Pfam" id="PF04230"/>
    </source>
</evidence>
<evidence type="ECO:0000313" key="2">
    <source>
        <dbReference type="EMBL" id="TQJ00160.1"/>
    </source>
</evidence>
<dbReference type="Gene3D" id="3.40.50.2000">
    <property type="entry name" value="Glycogen Phosphorylase B"/>
    <property type="match status" value="1"/>
</dbReference>
<dbReference type="AlphaFoldDB" id="A0A542DAQ9"/>
<dbReference type="PANTHER" id="PTHR36836:SF1">
    <property type="entry name" value="COLANIC ACID BIOSYNTHESIS PROTEIN WCAK"/>
    <property type="match status" value="1"/>
</dbReference>
<dbReference type="PANTHER" id="PTHR36836">
    <property type="entry name" value="COLANIC ACID BIOSYNTHESIS PROTEIN WCAK"/>
    <property type="match status" value="1"/>
</dbReference>
<dbReference type="RefSeq" id="WP_141862696.1">
    <property type="nucleotide sequence ID" value="NZ_BAAAKA010000015.1"/>
</dbReference>
<reference evidence="2 3" key="1">
    <citation type="submission" date="2019-06" db="EMBL/GenBank/DDBJ databases">
        <title>Sequencing the genomes of 1000 actinobacteria strains.</title>
        <authorList>
            <person name="Klenk H.-P."/>
        </authorList>
    </citation>
    <scope>NUCLEOTIDE SEQUENCE [LARGE SCALE GENOMIC DNA]</scope>
    <source>
        <strain evidence="2 3">DSM 17305</strain>
    </source>
</reference>
<dbReference type="Pfam" id="PF04230">
    <property type="entry name" value="PS_pyruv_trans"/>
    <property type="match status" value="1"/>
</dbReference>
<gene>
    <name evidence="2" type="ORF">FB475_7153</name>
</gene>
<dbReference type="GO" id="GO:0016740">
    <property type="term" value="F:transferase activity"/>
    <property type="evidence" value="ECO:0007669"/>
    <property type="project" value="UniProtKB-KW"/>
</dbReference>
<dbReference type="Proteomes" id="UP000316298">
    <property type="component" value="Unassembled WGS sequence"/>
</dbReference>
<keyword evidence="2" id="KW-0808">Transferase</keyword>
<sequence length="411" mass="45338">MPHEQVQQRVGLFGRIGAGNLGNDASLEAVLQYLRREHPDAVLDAMFTGPEPVGDRYGLRVTRLNWLRPAGRSRSRLLHIVLTMLRIGIGAVADAIWIGAWVSGHDVVILPGMGLFETDLAQRPWEFPYSLFLVSAAGRLFGTKVAYVSVGATATEQPVTGRLLRAACRLAHYRSFRDQSSLDAARRMRMAGPDDRVYPDLVFALPVPPARPEPTGAVAVGVMAYDGTPSDRNRAAEVRSAYVGKMTQLVRSLIDDGHRVRLMIGDFNDLPVVEEILADARSRWTGPGEPPVVFEELSTIDEVMDQLSQVDLVVGTRFHTVLVALMLGKPTVAIAYGRKHTELMNEMGVGDWVQQIADLDADLLEKQVASLSNDRARITQILTARATRNREQLDEQFARLSTELLNTPSRA</sequence>
<accession>A0A542DAQ9</accession>
<comment type="caution">
    <text evidence="2">The sequence shown here is derived from an EMBL/GenBank/DDBJ whole genome shotgun (WGS) entry which is preliminary data.</text>
</comment>
<dbReference type="EMBL" id="VFMM01000004">
    <property type="protein sequence ID" value="TQJ00160.1"/>
    <property type="molecule type" value="Genomic_DNA"/>
</dbReference>